<dbReference type="Gene3D" id="2.40.30.170">
    <property type="match status" value="1"/>
</dbReference>
<keyword evidence="4 9" id="KW-1003">Cell membrane</keyword>
<feature type="coiled-coil region" evidence="10">
    <location>
        <begin position="294"/>
        <end position="321"/>
    </location>
</feature>
<gene>
    <name evidence="13" type="ORF">HFO42_24650</name>
</gene>
<dbReference type="SUPFAM" id="SSF111369">
    <property type="entry name" value="HlyD-like secretion proteins"/>
    <property type="match status" value="1"/>
</dbReference>
<evidence type="ECO:0000256" key="3">
    <source>
        <dbReference type="ARBA" id="ARBA00022448"/>
    </source>
</evidence>
<evidence type="ECO:0000256" key="6">
    <source>
        <dbReference type="ARBA" id="ARBA00022692"/>
    </source>
</evidence>
<evidence type="ECO:0000256" key="9">
    <source>
        <dbReference type="RuleBase" id="RU365093"/>
    </source>
</evidence>
<comment type="subcellular location">
    <subcellularLocation>
        <location evidence="1 9">Cell inner membrane</location>
        <topology evidence="1 9">Single-pass membrane protein</topology>
    </subcellularLocation>
</comment>
<keyword evidence="5 9" id="KW-0997">Cell inner membrane</keyword>
<reference evidence="13" key="1">
    <citation type="submission" date="2020-04" db="EMBL/GenBank/DDBJ databases">
        <title>Global-level population genomics supports evidence of horizontal gene transfer on evolution of Rhizobia in Lentils.</title>
        <authorList>
            <person name="Gai Y."/>
            <person name="Cook D."/>
            <person name="Riely B."/>
        </authorList>
    </citation>
    <scope>NUCLEOTIDE SEQUENCE</scope>
    <source>
        <strain evidence="13">Derici101B</strain>
    </source>
</reference>
<keyword evidence="7 9" id="KW-1133">Transmembrane helix</keyword>
<dbReference type="PANTHER" id="PTHR30386:SF26">
    <property type="entry name" value="TRANSPORT PROTEIN COMB"/>
    <property type="match status" value="1"/>
</dbReference>
<name>A0AAJ1AC43_RHILE</name>
<evidence type="ECO:0000313" key="13">
    <source>
        <dbReference type="EMBL" id="MBY5631258.1"/>
    </source>
</evidence>
<feature type="compositionally biased region" description="Low complexity" evidence="11">
    <location>
        <begin position="15"/>
        <end position="29"/>
    </location>
</feature>
<evidence type="ECO:0000256" key="7">
    <source>
        <dbReference type="ARBA" id="ARBA00022989"/>
    </source>
</evidence>
<feature type="domain" description="AprE-like beta-barrel" evidence="12">
    <location>
        <begin position="364"/>
        <end position="462"/>
    </location>
</feature>
<keyword evidence="3 9" id="KW-0813">Transport</keyword>
<evidence type="ECO:0000256" key="2">
    <source>
        <dbReference type="ARBA" id="ARBA00009477"/>
    </source>
</evidence>
<dbReference type="GO" id="GO:0005886">
    <property type="term" value="C:plasma membrane"/>
    <property type="evidence" value="ECO:0007669"/>
    <property type="project" value="UniProtKB-SubCell"/>
</dbReference>
<dbReference type="RefSeq" id="WP_222263675.1">
    <property type="nucleotide sequence ID" value="NZ_JAAXEB010000032.1"/>
</dbReference>
<dbReference type="Pfam" id="PF26002">
    <property type="entry name" value="Beta-barrel_AprE"/>
    <property type="match status" value="1"/>
</dbReference>
<evidence type="ECO:0000259" key="12">
    <source>
        <dbReference type="Pfam" id="PF26002"/>
    </source>
</evidence>
<accession>A0AAJ1AC43</accession>
<evidence type="ECO:0000313" key="14">
    <source>
        <dbReference type="Proteomes" id="UP000825699"/>
    </source>
</evidence>
<evidence type="ECO:0000256" key="8">
    <source>
        <dbReference type="ARBA" id="ARBA00023136"/>
    </source>
</evidence>
<dbReference type="InterPro" id="IPR058982">
    <property type="entry name" value="Beta-barrel_AprE"/>
</dbReference>
<dbReference type="PRINTS" id="PR01490">
    <property type="entry name" value="RTXTOXIND"/>
</dbReference>
<dbReference type="EMBL" id="JAAXEP010000013">
    <property type="protein sequence ID" value="MBY5631258.1"/>
    <property type="molecule type" value="Genomic_DNA"/>
</dbReference>
<dbReference type="Gene3D" id="2.40.50.100">
    <property type="match status" value="1"/>
</dbReference>
<keyword evidence="10" id="KW-0175">Coiled coil</keyword>
<dbReference type="AlphaFoldDB" id="A0AAJ1AC43"/>
<dbReference type="PANTHER" id="PTHR30386">
    <property type="entry name" value="MEMBRANE FUSION SUBUNIT OF EMRAB-TOLC MULTIDRUG EFFLUX PUMP"/>
    <property type="match status" value="1"/>
</dbReference>
<proteinExistence type="inferred from homology"/>
<evidence type="ECO:0000256" key="11">
    <source>
        <dbReference type="SAM" id="MobiDB-lite"/>
    </source>
</evidence>
<comment type="similarity">
    <text evidence="2 9">Belongs to the membrane fusion protein (MFP) (TC 8.A.1) family.</text>
</comment>
<keyword evidence="8 9" id="KW-0472">Membrane</keyword>
<comment type="caution">
    <text evidence="13">The sequence shown here is derived from an EMBL/GenBank/DDBJ whole genome shotgun (WGS) entry which is preliminary data.</text>
</comment>
<dbReference type="Proteomes" id="UP000825699">
    <property type="component" value="Unassembled WGS sequence"/>
</dbReference>
<dbReference type="InterPro" id="IPR010129">
    <property type="entry name" value="T1SS_HlyD"/>
</dbReference>
<keyword evidence="6 9" id="KW-0812">Transmembrane</keyword>
<dbReference type="InterPro" id="IPR050739">
    <property type="entry name" value="MFP"/>
</dbReference>
<feature type="transmembrane region" description="Helical" evidence="9">
    <location>
        <begin position="68"/>
        <end position="86"/>
    </location>
</feature>
<evidence type="ECO:0000256" key="5">
    <source>
        <dbReference type="ARBA" id="ARBA00022519"/>
    </source>
</evidence>
<dbReference type="GO" id="GO:0015031">
    <property type="term" value="P:protein transport"/>
    <property type="evidence" value="ECO:0007669"/>
    <property type="project" value="InterPro"/>
</dbReference>
<evidence type="ECO:0000256" key="1">
    <source>
        <dbReference type="ARBA" id="ARBA00004377"/>
    </source>
</evidence>
<evidence type="ECO:0000256" key="4">
    <source>
        <dbReference type="ARBA" id="ARBA00022475"/>
    </source>
</evidence>
<protein>
    <recommendedName>
        <fullName evidence="9">Membrane fusion protein (MFP) family protein</fullName>
    </recommendedName>
</protein>
<evidence type="ECO:0000256" key="10">
    <source>
        <dbReference type="SAM" id="Coils"/>
    </source>
</evidence>
<dbReference type="NCBIfam" id="TIGR01843">
    <property type="entry name" value="type_I_hlyD"/>
    <property type="match status" value="1"/>
</dbReference>
<sequence length="485" mass="52786">MNAHTRKPSENLPVPSGKGPSGKGPSDKGPSGKGRELVARPPLPPAIAEFQSDAVELEERAPPRVARMTLYCVTALIVSAIIWATVSSIDEVVIAPGKLVTTQPTIVVQPLETSIIRTIEVKAGEVVHAGQTLATLDATFSQADVDQQQAKFSALDAQVRRIEAELAGNDYTKMAGDTPDQVLQAQLFGQRQAFYMAQLQNFEQQIAGQSAALAASRNQEAVLNDRRDGLSQIEAARERLYNKQSGSLITLLGSRDARLDVESDLTAVRGRADEAAHAYAKLRADRQAFIEDFRRAAMEQLVELRGQRDMADEELKKMELRRNMVALTAPADAVVLDLAQRSVGSVVREAEPVVTLVPINVPLEAEVSINTRDIGRVAVGKEARIKLDAYPFQKYGTASGEVRTISQDTFLTGQQDQTETPSQPAAPFFKARILLADTRLNAAGMPVRLLPGMTVSTEIKVGNRTVISYFLYPLLRGLDNAIREP</sequence>
<feature type="region of interest" description="Disordered" evidence="11">
    <location>
        <begin position="1"/>
        <end position="40"/>
    </location>
</feature>
<organism evidence="13 14">
    <name type="scientific">Rhizobium leguminosarum</name>
    <dbReference type="NCBI Taxonomy" id="384"/>
    <lineage>
        <taxon>Bacteria</taxon>
        <taxon>Pseudomonadati</taxon>
        <taxon>Pseudomonadota</taxon>
        <taxon>Alphaproteobacteria</taxon>
        <taxon>Hyphomicrobiales</taxon>
        <taxon>Rhizobiaceae</taxon>
        <taxon>Rhizobium/Agrobacterium group</taxon>
        <taxon>Rhizobium</taxon>
    </lineage>
</organism>